<dbReference type="AlphaFoldDB" id="A0A2A2LVU0"/>
<feature type="chain" id="PRO_5012765095" evidence="1">
    <location>
        <begin position="20"/>
        <end position="158"/>
    </location>
</feature>
<dbReference type="Proteomes" id="UP000218231">
    <property type="component" value="Unassembled WGS sequence"/>
</dbReference>
<evidence type="ECO:0000256" key="1">
    <source>
        <dbReference type="SAM" id="SignalP"/>
    </source>
</evidence>
<evidence type="ECO:0000313" key="3">
    <source>
        <dbReference type="Proteomes" id="UP000218231"/>
    </source>
</evidence>
<reference evidence="2 3" key="1">
    <citation type="journal article" date="2017" name="Curr. Biol.">
        <title>Genome architecture and evolution of a unichromosomal asexual nematode.</title>
        <authorList>
            <person name="Fradin H."/>
            <person name="Zegar C."/>
            <person name="Gutwein M."/>
            <person name="Lucas J."/>
            <person name="Kovtun M."/>
            <person name="Corcoran D."/>
            <person name="Baugh L.R."/>
            <person name="Kiontke K."/>
            <person name="Gunsalus K."/>
            <person name="Fitch D.H."/>
            <person name="Piano F."/>
        </authorList>
    </citation>
    <scope>NUCLEOTIDE SEQUENCE [LARGE SCALE GENOMIC DNA]</scope>
    <source>
        <strain evidence="2">PF1309</strain>
    </source>
</reference>
<name>A0A2A2LVU0_9BILA</name>
<sequence length="158" mass="16784">MVAKLILLSLIALTDECLRTVPGTTTTAPVTTTTTSTTTTTTTTCVPCNIDSIAVGNYGPCSIPITPIIQDVPSGGACPNAEIICESNCERCVAMDLKVPVSAGSGADTIDNDMHVDALVEQIVGSLQHADMRLDAHQQHVLDAFQVLRLQRRAHREL</sequence>
<comment type="caution">
    <text evidence="2">The sequence shown here is derived from an EMBL/GenBank/DDBJ whole genome shotgun (WGS) entry which is preliminary data.</text>
</comment>
<proteinExistence type="predicted"/>
<dbReference type="EMBL" id="LIAE01006382">
    <property type="protein sequence ID" value="PAV90283.1"/>
    <property type="molecule type" value="Genomic_DNA"/>
</dbReference>
<organism evidence="2 3">
    <name type="scientific">Diploscapter pachys</name>
    <dbReference type="NCBI Taxonomy" id="2018661"/>
    <lineage>
        <taxon>Eukaryota</taxon>
        <taxon>Metazoa</taxon>
        <taxon>Ecdysozoa</taxon>
        <taxon>Nematoda</taxon>
        <taxon>Chromadorea</taxon>
        <taxon>Rhabditida</taxon>
        <taxon>Rhabditina</taxon>
        <taxon>Rhabditomorpha</taxon>
        <taxon>Rhabditoidea</taxon>
        <taxon>Rhabditidae</taxon>
        <taxon>Diploscapter</taxon>
    </lineage>
</organism>
<keyword evidence="1" id="KW-0732">Signal</keyword>
<protein>
    <submittedName>
        <fullName evidence="2">Uncharacterized protein</fullName>
    </submittedName>
</protein>
<feature type="signal peptide" evidence="1">
    <location>
        <begin position="1"/>
        <end position="19"/>
    </location>
</feature>
<evidence type="ECO:0000313" key="2">
    <source>
        <dbReference type="EMBL" id="PAV90283.1"/>
    </source>
</evidence>
<keyword evidence="3" id="KW-1185">Reference proteome</keyword>
<gene>
    <name evidence="2" type="ORF">WR25_25126</name>
</gene>
<accession>A0A2A2LVU0</accession>